<accession>A0A084VSS4</accession>
<dbReference type="AlphaFoldDB" id="A0A084VSS4"/>
<keyword evidence="4" id="KW-1185">Reference proteome</keyword>
<proteinExistence type="predicted"/>
<evidence type="ECO:0000313" key="3">
    <source>
        <dbReference type="EnsemblMetazoa" id="ASIC008634-PA"/>
    </source>
</evidence>
<reference evidence="2 4" key="1">
    <citation type="journal article" date="2014" name="BMC Genomics">
        <title>Genome sequence of Anopheles sinensis provides insight into genetics basis of mosquito competence for malaria parasites.</title>
        <authorList>
            <person name="Zhou D."/>
            <person name="Zhang D."/>
            <person name="Ding G."/>
            <person name="Shi L."/>
            <person name="Hou Q."/>
            <person name="Ye Y."/>
            <person name="Xu Y."/>
            <person name="Zhou H."/>
            <person name="Xiong C."/>
            <person name="Li S."/>
            <person name="Yu J."/>
            <person name="Hong S."/>
            <person name="Yu X."/>
            <person name="Zou P."/>
            <person name="Chen C."/>
            <person name="Chang X."/>
            <person name="Wang W."/>
            <person name="Lv Y."/>
            <person name="Sun Y."/>
            <person name="Ma L."/>
            <person name="Shen B."/>
            <person name="Zhu C."/>
        </authorList>
    </citation>
    <scope>NUCLEOTIDE SEQUENCE [LARGE SCALE GENOMIC DNA]</scope>
</reference>
<dbReference type="EMBL" id="ATLV01016140">
    <property type="status" value="NOT_ANNOTATED_CDS"/>
    <property type="molecule type" value="Genomic_DNA"/>
</dbReference>
<dbReference type="EMBL" id="KE525057">
    <property type="protein sequence ID" value="KFB41018.1"/>
    <property type="molecule type" value="Genomic_DNA"/>
</dbReference>
<dbReference type="EnsemblMetazoa" id="ASIC008634-RA">
    <property type="protein sequence ID" value="ASIC008634-PA"/>
    <property type="gene ID" value="ASIC008634"/>
</dbReference>
<sequence>MASALPNRGAEGQHVRRKSLIRGRNPTTPDLPRWRTGSAGKLPCSRLFIVFLLAALGTFGLEFGGRLNEAHKSNRPALRGPGFMGFRFMVLLPVDHRGPLAVTVMVCDEIDFRLARVAD</sequence>
<organism evidence="2">
    <name type="scientific">Anopheles sinensis</name>
    <name type="common">Mosquito</name>
    <dbReference type="NCBI Taxonomy" id="74873"/>
    <lineage>
        <taxon>Eukaryota</taxon>
        <taxon>Metazoa</taxon>
        <taxon>Ecdysozoa</taxon>
        <taxon>Arthropoda</taxon>
        <taxon>Hexapoda</taxon>
        <taxon>Insecta</taxon>
        <taxon>Pterygota</taxon>
        <taxon>Neoptera</taxon>
        <taxon>Endopterygota</taxon>
        <taxon>Diptera</taxon>
        <taxon>Nematocera</taxon>
        <taxon>Culicoidea</taxon>
        <taxon>Culicidae</taxon>
        <taxon>Anophelinae</taxon>
        <taxon>Anopheles</taxon>
    </lineage>
</organism>
<dbReference type="VEuPathDB" id="VectorBase:ASIC008634"/>
<protein>
    <submittedName>
        <fullName evidence="2 3">Transport system permease</fullName>
    </submittedName>
</protein>
<feature type="region of interest" description="Disordered" evidence="1">
    <location>
        <begin position="1"/>
        <end position="35"/>
    </location>
</feature>
<evidence type="ECO:0000313" key="4">
    <source>
        <dbReference type="Proteomes" id="UP000030765"/>
    </source>
</evidence>
<gene>
    <name evidence="2" type="ORF">ZHAS_00008634</name>
</gene>
<evidence type="ECO:0000256" key="1">
    <source>
        <dbReference type="SAM" id="MobiDB-lite"/>
    </source>
</evidence>
<dbReference type="Proteomes" id="UP000030765">
    <property type="component" value="Unassembled WGS sequence"/>
</dbReference>
<name>A0A084VSS4_ANOSI</name>
<reference evidence="3" key="2">
    <citation type="submission" date="2020-05" db="UniProtKB">
        <authorList>
            <consortium name="EnsemblMetazoa"/>
        </authorList>
    </citation>
    <scope>IDENTIFICATION</scope>
</reference>
<evidence type="ECO:0000313" key="2">
    <source>
        <dbReference type="EMBL" id="KFB41018.1"/>
    </source>
</evidence>